<accession>A0ABS8MKC1</accession>
<dbReference type="RefSeq" id="WP_230039667.1">
    <property type="nucleotide sequence ID" value="NZ_JAJJMM010000001.1"/>
</dbReference>
<keyword evidence="2" id="KW-1185">Reference proteome</keyword>
<proteinExistence type="predicted"/>
<name>A0ABS8MKC1_9FLAO</name>
<evidence type="ECO:0000313" key="2">
    <source>
        <dbReference type="Proteomes" id="UP001430679"/>
    </source>
</evidence>
<gene>
    <name evidence="1" type="ORF">LNP81_23340</name>
</gene>
<organism evidence="1 2">
    <name type="scientific">Flavobacterium piscisymbiosum</name>
    <dbReference type="NCBI Taxonomy" id="2893753"/>
    <lineage>
        <taxon>Bacteria</taxon>
        <taxon>Pseudomonadati</taxon>
        <taxon>Bacteroidota</taxon>
        <taxon>Flavobacteriia</taxon>
        <taxon>Flavobacteriales</taxon>
        <taxon>Flavobacteriaceae</taxon>
        <taxon>Flavobacterium</taxon>
    </lineage>
</organism>
<sequence>MYKKILLVILFLLTISCKDNCKNIENIDFSKDIEIMAESKQICDADISSAKWGINLKLEYDDDNFSLFRFNEKIKILSDKKRNINLCIKTNEVENFSVIYNPNDKFLYGINEIYFLDKNLVAQYSISESGSYKYEDDLKNKQIKYYLIDEENISFLNLDYKKVLIIYEKLKKIKVKNPRVEISPYYKKPYSWEIP</sequence>
<dbReference type="PROSITE" id="PS51257">
    <property type="entry name" value="PROKAR_LIPOPROTEIN"/>
    <property type="match status" value="1"/>
</dbReference>
<dbReference type="EMBL" id="JAJJMM010000001">
    <property type="protein sequence ID" value="MCC9065939.1"/>
    <property type="molecule type" value="Genomic_DNA"/>
</dbReference>
<comment type="caution">
    <text evidence="1">The sequence shown here is derived from an EMBL/GenBank/DDBJ whole genome shotgun (WGS) entry which is preliminary data.</text>
</comment>
<evidence type="ECO:0000313" key="1">
    <source>
        <dbReference type="EMBL" id="MCC9065939.1"/>
    </source>
</evidence>
<reference evidence="1" key="1">
    <citation type="submission" date="2021-11" db="EMBL/GenBank/DDBJ databases">
        <title>Description of novel Flavobacterium species.</title>
        <authorList>
            <person name="Saticioglu I.B."/>
            <person name="Ay H."/>
            <person name="Altun S."/>
            <person name="Duman M."/>
        </authorList>
    </citation>
    <scope>NUCLEOTIDE SEQUENCE</scope>
    <source>
        <strain evidence="1">F-30</strain>
    </source>
</reference>
<protein>
    <recommendedName>
        <fullName evidence="3">Lipoprotein</fullName>
    </recommendedName>
</protein>
<evidence type="ECO:0008006" key="3">
    <source>
        <dbReference type="Google" id="ProtNLM"/>
    </source>
</evidence>
<dbReference type="Proteomes" id="UP001430679">
    <property type="component" value="Unassembled WGS sequence"/>
</dbReference>